<dbReference type="Gene3D" id="1.10.1660.10">
    <property type="match status" value="1"/>
</dbReference>
<dbReference type="InterPro" id="IPR009061">
    <property type="entry name" value="DNA-bd_dom_put_sf"/>
</dbReference>
<dbReference type="GO" id="GO:0003700">
    <property type="term" value="F:DNA-binding transcription factor activity"/>
    <property type="evidence" value="ECO:0007669"/>
    <property type="project" value="InterPro"/>
</dbReference>
<keyword evidence="4" id="KW-0804">Transcription</keyword>
<dbReference type="SUPFAM" id="SSF46955">
    <property type="entry name" value="Putative DNA-binding domain"/>
    <property type="match status" value="1"/>
</dbReference>
<evidence type="ECO:0000256" key="3">
    <source>
        <dbReference type="ARBA" id="ARBA00023125"/>
    </source>
</evidence>
<dbReference type="AlphaFoldDB" id="A0A7G9G8J5"/>
<sequence length="151" mass="18165">MEQTIYPVAEAVKILGEKSSALRYWEEQFGLDIRRNPKGNRCYSTEDIQIFLCIQELKKKGYQLKEIKEVIPLLMQAAAPEEDKDRQLRFYEVLDRLMQELKRQRRQEDRYKRVDEAIRQHQIARKQVAVTEEQKRQKGKKKKKTSRKALR</sequence>
<dbReference type="RefSeq" id="WP_249328122.1">
    <property type="nucleotide sequence ID" value="NZ_CP060635.1"/>
</dbReference>
<dbReference type="InterPro" id="IPR000551">
    <property type="entry name" value="MerR-type_HTH_dom"/>
</dbReference>
<proteinExistence type="predicted"/>
<reference evidence="7 8" key="1">
    <citation type="submission" date="2020-08" db="EMBL/GenBank/DDBJ databases">
        <authorList>
            <person name="Liu C."/>
            <person name="Sun Q."/>
        </authorList>
    </citation>
    <scope>NUCLEOTIDE SEQUENCE [LARGE SCALE GENOMIC DNA]</scope>
    <source>
        <strain evidence="7 8">NSJ-29</strain>
    </source>
</reference>
<evidence type="ECO:0000256" key="2">
    <source>
        <dbReference type="ARBA" id="ARBA00023015"/>
    </source>
</evidence>
<evidence type="ECO:0000256" key="5">
    <source>
        <dbReference type="SAM" id="MobiDB-lite"/>
    </source>
</evidence>
<dbReference type="PROSITE" id="PS50937">
    <property type="entry name" value="HTH_MERR_2"/>
    <property type="match status" value="1"/>
</dbReference>
<dbReference type="InterPro" id="IPR047057">
    <property type="entry name" value="MerR_fam"/>
</dbReference>
<dbReference type="GO" id="GO:0003677">
    <property type="term" value="F:DNA binding"/>
    <property type="evidence" value="ECO:0007669"/>
    <property type="project" value="UniProtKB-KW"/>
</dbReference>
<protein>
    <submittedName>
        <fullName evidence="7">MerR family transcriptional regulator</fullName>
    </submittedName>
</protein>
<keyword evidence="8" id="KW-1185">Reference proteome</keyword>
<evidence type="ECO:0000313" key="7">
    <source>
        <dbReference type="EMBL" id="QNM07127.1"/>
    </source>
</evidence>
<organism evidence="7 8">
    <name type="scientific">Wansuia hejianensis</name>
    <dbReference type="NCBI Taxonomy" id="2763667"/>
    <lineage>
        <taxon>Bacteria</taxon>
        <taxon>Bacillati</taxon>
        <taxon>Bacillota</taxon>
        <taxon>Clostridia</taxon>
        <taxon>Lachnospirales</taxon>
        <taxon>Lachnospiraceae</taxon>
        <taxon>Wansuia</taxon>
    </lineage>
</organism>
<dbReference type="SMART" id="SM00422">
    <property type="entry name" value="HTH_MERR"/>
    <property type="match status" value="1"/>
</dbReference>
<keyword evidence="3" id="KW-0238">DNA-binding</keyword>
<keyword evidence="1" id="KW-0678">Repressor</keyword>
<name>A0A7G9G8J5_9FIRM</name>
<evidence type="ECO:0000313" key="8">
    <source>
        <dbReference type="Proteomes" id="UP000515860"/>
    </source>
</evidence>
<keyword evidence="2" id="KW-0805">Transcription regulation</keyword>
<dbReference type="Proteomes" id="UP000515860">
    <property type="component" value="Chromosome"/>
</dbReference>
<dbReference type="PANTHER" id="PTHR30204">
    <property type="entry name" value="REDOX-CYCLING DRUG-SENSING TRANSCRIPTIONAL ACTIVATOR SOXR"/>
    <property type="match status" value="1"/>
</dbReference>
<feature type="compositionally biased region" description="Basic residues" evidence="5">
    <location>
        <begin position="137"/>
        <end position="151"/>
    </location>
</feature>
<dbReference type="EMBL" id="CP060635">
    <property type="protein sequence ID" value="QNM07127.1"/>
    <property type="molecule type" value="Genomic_DNA"/>
</dbReference>
<feature type="domain" description="HTH merR-type" evidence="6">
    <location>
        <begin position="5"/>
        <end position="73"/>
    </location>
</feature>
<evidence type="ECO:0000256" key="1">
    <source>
        <dbReference type="ARBA" id="ARBA00022491"/>
    </source>
</evidence>
<dbReference type="Pfam" id="PF13411">
    <property type="entry name" value="MerR_1"/>
    <property type="match status" value="1"/>
</dbReference>
<accession>A0A7G9G8J5</accession>
<dbReference type="PANTHER" id="PTHR30204:SF69">
    <property type="entry name" value="MERR-FAMILY TRANSCRIPTIONAL REGULATOR"/>
    <property type="match status" value="1"/>
</dbReference>
<dbReference type="KEGG" id="whj:H9Q79_09120"/>
<gene>
    <name evidence="7" type="ORF">H9Q79_09120</name>
</gene>
<evidence type="ECO:0000256" key="4">
    <source>
        <dbReference type="ARBA" id="ARBA00023163"/>
    </source>
</evidence>
<evidence type="ECO:0000259" key="6">
    <source>
        <dbReference type="PROSITE" id="PS50937"/>
    </source>
</evidence>
<feature type="region of interest" description="Disordered" evidence="5">
    <location>
        <begin position="127"/>
        <end position="151"/>
    </location>
</feature>